<accession>A0A4R6GMX4</accession>
<protein>
    <submittedName>
        <fullName evidence="1">Uncharacterized protein</fullName>
    </submittedName>
</protein>
<comment type="caution">
    <text evidence="1">The sequence shown here is derived from an EMBL/GenBank/DDBJ whole genome shotgun (WGS) entry which is preliminary data.</text>
</comment>
<evidence type="ECO:0000313" key="2">
    <source>
        <dbReference type="Proteomes" id="UP000294848"/>
    </source>
</evidence>
<dbReference type="EMBL" id="SNWI01000013">
    <property type="protein sequence ID" value="TDN95784.1"/>
    <property type="molecule type" value="Genomic_DNA"/>
</dbReference>
<organism evidence="1 2">
    <name type="scientific">Sunxiuqinia elliptica</name>
    <dbReference type="NCBI Taxonomy" id="655355"/>
    <lineage>
        <taxon>Bacteria</taxon>
        <taxon>Pseudomonadati</taxon>
        <taxon>Bacteroidota</taxon>
        <taxon>Bacteroidia</taxon>
        <taxon>Marinilabiliales</taxon>
        <taxon>Prolixibacteraceae</taxon>
        <taxon>Sunxiuqinia</taxon>
    </lineage>
</organism>
<dbReference type="AlphaFoldDB" id="A0A4R6GMX4"/>
<dbReference type="Proteomes" id="UP000294848">
    <property type="component" value="Unassembled WGS sequence"/>
</dbReference>
<proteinExistence type="predicted"/>
<reference evidence="1 2" key="1">
    <citation type="submission" date="2019-03" db="EMBL/GenBank/DDBJ databases">
        <title>Freshwater and sediment microbial communities from various areas in North America, analyzing microbe dynamics in response to fracking.</title>
        <authorList>
            <person name="Lamendella R."/>
        </authorList>
    </citation>
    <scope>NUCLEOTIDE SEQUENCE [LARGE SCALE GENOMIC DNA]</scope>
    <source>
        <strain evidence="1 2">114D</strain>
    </source>
</reference>
<sequence length="51" mass="6308">MVFLYQIEIQILSLREDTLQIYVIYLHVKISISIFVETCIKCYHERRKRFN</sequence>
<name>A0A4R6GMX4_9BACT</name>
<gene>
    <name evidence="1" type="ORF">DET52_1136</name>
</gene>
<evidence type="ECO:0000313" key="1">
    <source>
        <dbReference type="EMBL" id="TDN95784.1"/>
    </source>
</evidence>